<sequence>MAVMDLRYPINFVGYDEWVASGYTHELAGGDVISRDGEFLGKWRVVDYDLEEDNPGGRYEFILDGQSDVKFAEEIGVLDSGLRRGLALSEITRKVREWHEAPQT</sequence>
<accession>A0A1X6ZXW2</accession>
<proteinExistence type="predicted"/>
<dbReference type="Proteomes" id="UP000193778">
    <property type="component" value="Unassembled WGS sequence"/>
</dbReference>
<evidence type="ECO:0000313" key="2">
    <source>
        <dbReference type="Proteomes" id="UP000193778"/>
    </source>
</evidence>
<organism evidence="1 2">
    <name type="scientific">Ruegeria meonggei</name>
    <dbReference type="NCBI Taxonomy" id="1446476"/>
    <lineage>
        <taxon>Bacteria</taxon>
        <taxon>Pseudomonadati</taxon>
        <taxon>Pseudomonadota</taxon>
        <taxon>Alphaproteobacteria</taxon>
        <taxon>Rhodobacterales</taxon>
        <taxon>Roseobacteraceae</taxon>
        <taxon>Ruegeria</taxon>
    </lineage>
</organism>
<reference evidence="2" key="1">
    <citation type="submission" date="2017-03" db="EMBL/GenBank/DDBJ databases">
        <authorList>
            <person name="Rodrigo-Torres L."/>
            <person name="Arahal R.D."/>
            <person name="Lucena T."/>
        </authorList>
    </citation>
    <scope>NUCLEOTIDE SEQUENCE [LARGE SCALE GENOMIC DNA]</scope>
    <source>
        <strain evidence="2">CECT 8411</strain>
    </source>
</reference>
<keyword evidence="2" id="KW-1185">Reference proteome</keyword>
<evidence type="ECO:0000313" key="1">
    <source>
        <dbReference type="EMBL" id="SLN64890.1"/>
    </source>
</evidence>
<dbReference type="AlphaFoldDB" id="A0A1X6ZXW2"/>
<name>A0A1X6ZXW2_9RHOB</name>
<dbReference type="EMBL" id="FWFP01000010">
    <property type="protein sequence ID" value="SLN64890.1"/>
    <property type="molecule type" value="Genomic_DNA"/>
</dbReference>
<dbReference type="RefSeq" id="WP_234995267.1">
    <property type="nucleotide sequence ID" value="NZ_FWFP01000010.1"/>
</dbReference>
<gene>
    <name evidence="1" type="ORF">RUM8411_03219</name>
</gene>
<protein>
    <submittedName>
        <fullName evidence="1">Uncharacterized protein</fullName>
    </submittedName>
</protein>